<comment type="subcellular location">
    <subcellularLocation>
        <location evidence="1">Cell inner membrane</location>
        <topology evidence="1">Multi-pass membrane protein</topology>
    </subcellularLocation>
</comment>
<sequence length="402" mass="44665">MPLFDYRAKDQDGSNIEGVVEAPSDQAALDELTERSLIPFFLQERSEKSVWQFSLKFLNRVRTRDLVIFSRQLAVMVSATVPLVQSLRILIKQTQNDNLKIIVSEVADEVEGGAKLSGALAKYPDIFSSFFVNMVRSGETSGRLDETLNYLADEAEKNYDLMNKIKGAMTYPAFIVGGLAVVGFVMMTFVIPKLTDILLETSTELPISTKILIATSGFLQKFWWLLIIFMIALAVTARLSTRQGPGRLFWHKLQLRLPIFGNILQRIYLVRFTRSLASLMLGGVPLTRGLEVVAGVVGNEVYRDLIVRTIHEVEEGNSISTLFLESSAVPAMVSQMLVVGEKTGRLEEILNRLGNFYGREVENNVQGLVTLIEPMIMVILGLAVGVMVAAIILPIYQSIGNV</sequence>
<organism evidence="10 11">
    <name type="scientific">Candidatus Veblenbacteria bacterium RIFOXYB1_FULL_43_13</name>
    <dbReference type="NCBI Taxonomy" id="1802426"/>
    <lineage>
        <taxon>Bacteria</taxon>
        <taxon>Candidatus Vebleniibacteriota</taxon>
    </lineage>
</organism>
<dbReference type="GO" id="GO:0005886">
    <property type="term" value="C:plasma membrane"/>
    <property type="evidence" value="ECO:0007669"/>
    <property type="project" value="UniProtKB-SubCell"/>
</dbReference>
<evidence type="ECO:0000313" key="10">
    <source>
        <dbReference type="EMBL" id="OHA54465.1"/>
    </source>
</evidence>
<evidence type="ECO:0000256" key="2">
    <source>
        <dbReference type="ARBA" id="ARBA00005745"/>
    </source>
</evidence>
<reference evidence="10 11" key="1">
    <citation type="journal article" date="2016" name="Nat. Commun.">
        <title>Thousands of microbial genomes shed light on interconnected biogeochemical processes in an aquifer system.</title>
        <authorList>
            <person name="Anantharaman K."/>
            <person name="Brown C.T."/>
            <person name="Hug L.A."/>
            <person name="Sharon I."/>
            <person name="Castelle C.J."/>
            <person name="Probst A.J."/>
            <person name="Thomas B.C."/>
            <person name="Singh A."/>
            <person name="Wilkins M.J."/>
            <person name="Karaoz U."/>
            <person name="Brodie E.L."/>
            <person name="Williams K.H."/>
            <person name="Hubbard S.S."/>
            <person name="Banfield J.F."/>
        </authorList>
    </citation>
    <scope>NUCLEOTIDE SEQUENCE [LARGE SCALE GENOMIC DNA]</scope>
</reference>
<dbReference type="GO" id="GO:0015628">
    <property type="term" value="P:protein secretion by the type II secretion system"/>
    <property type="evidence" value="ECO:0007669"/>
    <property type="project" value="TreeGrafter"/>
</dbReference>
<protein>
    <recommendedName>
        <fullName evidence="9">Type II secretion system protein GspF domain-containing protein</fullName>
    </recommendedName>
</protein>
<gene>
    <name evidence="10" type="ORF">A2388_02490</name>
</gene>
<comment type="caution">
    <text evidence="10">The sequence shown here is derived from an EMBL/GenBank/DDBJ whole genome shotgun (WGS) entry which is preliminary data.</text>
</comment>
<keyword evidence="6 8" id="KW-1133">Transmembrane helix</keyword>
<evidence type="ECO:0000256" key="1">
    <source>
        <dbReference type="ARBA" id="ARBA00004429"/>
    </source>
</evidence>
<dbReference type="InterPro" id="IPR003004">
    <property type="entry name" value="GspF/PilC"/>
</dbReference>
<feature type="transmembrane region" description="Helical" evidence="8">
    <location>
        <begin position="171"/>
        <end position="191"/>
    </location>
</feature>
<dbReference type="Proteomes" id="UP000177575">
    <property type="component" value="Unassembled WGS sequence"/>
</dbReference>
<accession>A0A1G2Q1L0</accession>
<evidence type="ECO:0000256" key="7">
    <source>
        <dbReference type="ARBA" id="ARBA00023136"/>
    </source>
</evidence>
<feature type="transmembrane region" description="Helical" evidence="8">
    <location>
        <begin position="376"/>
        <end position="396"/>
    </location>
</feature>
<dbReference type="PANTHER" id="PTHR30012">
    <property type="entry name" value="GENERAL SECRETION PATHWAY PROTEIN"/>
    <property type="match status" value="1"/>
</dbReference>
<dbReference type="Pfam" id="PF00482">
    <property type="entry name" value="T2SSF"/>
    <property type="match status" value="2"/>
</dbReference>
<dbReference type="Gene3D" id="1.20.81.30">
    <property type="entry name" value="Type II secretion system (T2SS), domain F"/>
    <property type="match status" value="2"/>
</dbReference>
<evidence type="ECO:0000256" key="4">
    <source>
        <dbReference type="ARBA" id="ARBA00022519"/>
    </source>
</evidence>
<evidence type="ECO:0000256" key="3">
    <source>
        <dbReference type="ARBA" id="ARBA00022475"/>
    </source>
</evidence>
<evidence type="ECO:0000256" key="5">
    <source>
        <dbReference type="ARBA" id="ARBA00022692"/>
    </source>
</evidence>
<dbReference type="EMBL" id="MHTC01000048">
    <property type="protein sequence ID" value="OHA54465.1"/>
    <property type="molecule type" value="Genomic_DNA"/>
</dbReference>
<keyword evidence="7 8" id="KW-0472">Membrane</keyword>
<evidence type="ECO:0000256" key="6">
    <source>
        <dbReference type="ARBA" id="ARBA00022989"/>
    </source>
</evidence>
<feature type="domain" description="Type II secretion system protein GspF" evidence="9">
    <location>
        <begin position="69"/>
        <end position="192"/>
    </location>
</feature>
<proteinExistence type="inferred from homology"/>
<dbReference type="PANTHER" id="PTHR30012:SF0">
    <property type="entry name" value="TYPE II SECRETION SYSTEM PROTEIN F-RELATED"/>
    <property type="match status" value="1"/>
</dbReference>
<keyword evidence="4" id="KW-0997">Cell inner membrane</keyword>
<feature type="domain" description="Type II secretion system protein GspF" evidence="9">
    <location>
        <begin position="272"/>
        <end position="394"/>
    </location>
</feature>
<dbReference type="PRINTS" id="PR00812">
    <property type="entry name" value="BCTERIALGSPF"/>
</dbReference>
<feature type="transmembrane region" description="Helical" evidence="8">
    <location>
        <begin position="222"/>
        <end position="241"/>
    </location>
</feature>
<dbReference type="InterPro" id="IPR018076">
    <property type="entry name" value="T2SS_GspF_dom"/>
</dbReference>
<keyword evidence="3" id="KW-1003">Cell membrane</keyword>
<evidence type="ECO:0000313" key="11">
    <source>
        <dbReference type="Proteomes" id="UP000177575"/>
    </source>
</evidence>
<dbReference type="InterPro" id="IPR042094">
    <property type="entry name" value="T2SS_GspF_sf"/>
</dbReference>
<evidence type="ECO:0000256" key="8">
    <source>
        <dbReference type="SAM" id="Phobius"/>
    </source>
</evidence>
<name>A0A1G2Q1L0_9BACT</name>
<dbReference type="AlphaFoldDB" id="A0A1G2Q1L0"/>
<dbReference type="FunFam" id="1.20.81.30:FF:000001">
    <property type="entry name" value="Type II secretion system protein F"/>
    <property type="match status" value="1"/>
</dbReference>
<comment type="similarity">
    <text evidence="2">Belongs to the GSP F family.</text>
</comment>
<evidence type="ECO:0000259" key="9">
    <source>
        <dbReference type="Pfam" id="PF00482"/>
    </source>
</evidence>
<keyword evidence="5 8" id="KW-0812">Transmembrane</keyword>